<proteinExistence type="predicted"/>
<keyword evidence="1" id="KW-0812">Transmembrane</keyword>
<feature type="transmembrane region" description="Helical" evidence="1">
    <location>
        <begin position="61"/>
        <end position="80"/>
    </location>
</feature>
<evidence type="ECO:0000256" key="1">
    <source>
        <dbReference type="SAM" id="Phobius"/>
    </source>
</evidence>
<reference evidence="2" key="2">
    <citation type="submission" date="2023-01" db="EMBL/GenBank/DDBJ databases">
        <authorList>
            <person name="Sun Q."/>
            <person name="Evtushenko L."/>
        </authorList>
    </citation>
    <scope>NUCLEOTIDE SEQUENCE</scope>
    <source>
        <strain evidence="2">VKM Ac-1401</strain>
    </source>
</reference>
<dbReference type="AlphaFoldDB" id="A0A9W6LZM5"/>
<dbReference type="Proteomes" id="UP001142372">
    <property type="component" value="Unassembled WGS sequence"/>
</dbReference>
<reference evidence="2" key="1">
    <citation type="journal article" date="2014" name="Int. J. Syst. Evol. Microbiol.">
        <title>Complete genome sequence of Corynebacterium casei LMG S-19264T (=DSM 44701T), isolated from a smear-ripened cheese.</title>
        <authorList>
            <consortium name="US DOE Joint Genome Institute (JGI-PGF)"/>
            <person name="Walter F."/>
            <person name="Albersmeier A."/>
            <person name="Kalinowski J."/>
            <person name="Ruckert C."/>
        </authorList>
    </citation>
    <scope>NUCLEOTIDE SEQUENCE</scope>
    <source>
        <strain evidence="2">VKM Ac-1401</strain>
    </source>
</reference>
<feature type="transmembrane region" description="Helical" evidence="1">
    <location>
        <begin position="92"/>
        <end position="111"/>
    </location>
</feature>
<dbReference type="Pfam" id="PF19608">
    <property type="entry name" value="DUF6113"/>
    <property type="match status" value="1"/>
</dbReference>
<evidence type="ECO:0000313" key="3">
    <source>
        <dbReference type="Proteomes" id="UP001142372"/>
    </source>
</evidence>
<feature type="transmembrane region" description="Helical" evidence="1">
    <location>
        <begin position="7"/>
        <end position="28"/>
    </location>
</feature>
<dbReference type="RefSeq" id="WP_271176484.1">
    <property type="nucleotide sequence ID" value="NZ_BAAAJO010000003.1"/>
</dbReference>
<organism evidence="2 3">
    <name type="scientific">Leifsonia poae</name>
    <dbReference type="NCBI Taxonomy" id="110933"/>
    <lineage>
        <taxon>Bacteria</taxon>
        <taxon>Bacillati</taxon>
        <taxon>Actinomycetota</taxon>
        <taxon>Actinomycetes</taxon>
        <taxon>Micrococcales</taxon>
        <taxon>Microbacteriaceae</taxon>
        <taxon>Leifsonia</taxon>
    </lineage>
</organism>
<name>A0A9W6LZM5_9MICO</name>
<evidence type="ECO:0000313" key="2">
    <source>
        <dbReference type="EMBL" id="GLJ75812.1"/>
    </source>
</evidence>
<accession>A0A9W6LZM5</accession>
<keyword evidence="1" id="KW-0472">Membrane</keyword>
<evidence type="ECO:0008006" key="4">
    <source>
        <dbReference type="Google" id="ProtNLM"/>
    </source>
</evidence>
<sequence>MLSRVVTYVLLFLFGVVIGGVGTIVHQTTFTAGIAWPWALVLSLVAYTSLLVGLRMLGSRIPALIAALGTILTVLLFTQKSAGGSVLIPNNVLGQVWLAAPIVLAAIVLAWPDLSRRRRGAPAVETA</sequence>
<keyword evidence="1" id="KW-1133">Transmembrane helix</keyword>
<gene>
    <name evidence="2" type="ORF">GCM10017584_13860</name>
</gene>
<dbReference type="EMBL" id="BSEN01000005">
    <property type="protein sequence ID" value="GLJ75812.1"/>
    <property type="molecule type" value="Genomic_DNA"/>
</dbReference>
<keyword evidence="3" id="KW-1185">Reference proteome</keyword>
<dbReference type="InterPro" id="IPR046095">
    <property type="entry name" value="DUF6113"/>
</dbReference>
<comment type="caution">
    <text evidence="2">The sequence shown here is derived from an EMBL/GenBank/DDBJ whole genome shotgun (WGS) entry which is preliminary data.</text>
</comment>
<protein>
    <recommendedName>
        <fullName evidence="4">Histidinol dehydrogenase</fullName>
    </recommendedName>
</protein>
<feature type="transmembrane region" description="Helical" evidence="1">
    <location>
        <begin position="34"/>
        <end position="54"/>
    </location>
</feature>